<dbReference type="SUPFAM" id="SSF57667">
    <property type="entry name" value="beta-beta-alpha zinc fingers"/>
    <property type="match status" value="2"/>
</dbReference>
<dbReference type="InterPro" id="IPR026811">
    <property type="entry name" value="CIZ1"/>
</dbReference>
<keyword evidence="2" id="KW-0863">Zinc-finger</keyword>
<feature type="compositionally biased region" description="Basic and acidic residues" evidence="4">
    <location>
        <begin position="66"/>
        <end position="75"/>
    </location>
</feature>
<dbReference type="PROSITE" id="PS00028">
    <property type="entry name" value="ZINC_FINGER_C2H2_1"/>
    <property type="match status" value="1"/>
</dbReference>
<feature type="domain" description="C2H2-type" evidence="5">
    <location>
        <begin position="255"/>
        <end position="277"/>
    </location>
</feature>
<dbReference type="InterPro" id="IPR013087">
    <property type="entry name" value="Znf_C2H2_type"/>
</dbReference>
<feature type="compositionally biased region" description="Polar residues" evidence="4">
    <location>
        <begin position="379"/>
        <end position="390"/>
    </location>
</feature>
<feature type="compositionally biased region" description="Basic and acidic residues" evidence="4">
    <location>
        <begin position="153"/>
        <end position="169"/>
    </location>
</feature>
<comment type="caution">
    <text evidence="6">The sequence shown here is derived from an EMBL/GenBank/DDBJ whole genome shotgun (WGS) entry which is preliminary data.</text>
</comment>
<keyword evidence="3" id="KW-0862">Zinc</keyword>
<evidence type="ECO:0000313" key="6">
    <source>
        <dbReference type="EMBL" id="KAF6715640.1"/>
    </source>
</evidence>
<dbReference type="Pfam" id="PF12171">
    <property type="entry name" value="zf-C2H2_jaz"/>
    <property type="match status" value="1"/>
</dbReference>
<feature type="region of interest" description="Disordered" evidence="4">
    <location>
        <begin position="16"/>
        <end position="77"/>
    </location>
</feature>
<dbReference type="Pfam" id="PF23330">
    <property type="entry name" value="zf-C2H2_14"/>
    <property type="match status" value="1"/>
</dbReference>
<evidence type="ECO:0000256" key="1">
    <source>
        <dbReference type="ARBA" id="ARBA00022723"/>
    </source>
</evidence>
<evidence type="ECO:0000313" key="7">
    <source>
        <dbReference type="Proteomes" id="UP000646548"/>
    </source>
</evidence>
<evidence type="ECO:0000256" key="3">
    <source>
        <dbReference type="ARBA" id="ARBA00022833"/>
    </source>
</evidence>
<gene>
    <name evidence="6" type="ORF">FQA47_007092</name>
</gene>
<dbReference type="GO" id="GO:0008270">
    <property type="term" value="F:zinc ion binding"/>
    <property type="evidence" value="ECO:0007669"/>
    <property type="project" value="UniProtKB-KW"/>
</dbReference>
<dbReference type="InterPro" id="IPR003604">
    <property type="entry name" value="Matrin/U1-like-C_Znf_C2H2"/>
</dbReference>
<dbReference type="InterPro" id="IPR022755">
    <property type="entry name" value="Znf_C2H2_jaz"/>
</dbReference>
<feature type="compositionally biased region" description="Acidic residues" evidence="4">
    <location>
        <begin position="305"/>
        <end position="328"/>
    </location>
</feature>
<evidence type="ECO:0000256" key="2">
    <source>
        <dbReference type="ARBA" id="ARBA00022771"/>
    </source>
</evidence>
<proteinExistence type="predicted"/>
<dbReference type="EMBL" id="WKFB01001036">
    <property type="protein sequence ID" value="KAF6715640.1"/>
    <property type="molecule type" value="Genomic_DNA"/>
</dbReference>
<keyword evidence="1" id="KW-0479">Metal-binding</keyword>
<dbReference type="GO" id="GO:0005634">
    <property type="term" value="C:nucleus"/>
    <property type="evidence" value="ECO:0007669"/>
    <property type="project" value="TreeGrafter"/>
</dbReference>
<name>A0A834EVX1_ORYME</name>
<feature type="region of interest" description="Disordered" evidence="4">
    <location>
        <begin position="93"/>
        <end position="121"/>
    </location>
</feature>
<reference evidence="6" key="1">
    <citation type="journal article" name="BMC Genomics">
        <title>Long-read sequencing and de novo genome assembly of marine medaka (Oryzias melastigma).</title>
        <authorList>
            <person name="Liang P."/>
            <person name="Saqib H.S.A."/>
            <person name="Ni X."/>
            <person name="Shen Y."/>
        </authorList>
    </citation>
    <scope>NUCLEOTIDE SEQUENCE</scope>
    <source>
        <strain evidence="6">Bigg-433</strain>
    </source>
</reference>
<evidence type="ECO:0000259" key="5">
    <source>
        <dbReference type="PROSITE" id="PS00028"/>
    </source>
</evidence>
<accession>A0A834EVX1</accession>
<feature type="region of interest" description="Disordered" evidence="4">
    <location>
        <begin position="148"/>
        <end position="169"/>
    </location>
</feature>
<dbReference type="AlphaFoldDB" id="A0A834EVX1"/>
<protein>
    <submittedName>
        <fullName evidence="6">Cip1-interacting zinc finger protein</fullName>
    </submittedName>
</protein>
<dbReference type="GO" id="GO:0003676">
    <property type="term" value="F:nucleic acid binding"/>
    <property type="evidence" value="ECO:0007669"/>
    <property type="project" value="InterPro"/>
</dbReference>
<feature type="region of interest" description="Disordered" evidence="4">
    <location>
        <begin position="305"/>
        <end position="337"/>
    </location>
</feature>
<feature type="region of interest" description="Disordered" evidence="4">
    <location>
        <begin position="379"/>
        <end position="410"/>
    </location>
</feature>
<sequence length="410" mass="45845">MVKRTLKTDRSCLVPAECSTARIPFPPAPQTQQTPATGSSSSQPNFSTTSKETDGRSHQEGSNGEAESKISKIDGSENSALTSRLTVSWSCDSAGDVADPDQQGAAEDSRAAEVRNTLSSSSWLPSEQKLNGCAGCVQLQSAGSLKVTIQRSSESREFGQSDRGGEKKSPGLHCHVCDLSCHSLQVFQEHMSGGEHLRRLQEVTCRIRSYSLDRGRQTPPQRWCDTCQAHYTGNLIVHRRSTQHKMCKQQGRPFCPVCKRHFRTPRKFVEHMKSAEHKQQVQLEESQEEELITLDAVGCFEEEEEVEVAEEGQQGEDEEESEMEDSQMEEVNGQEHDPHVEYGGAFVVPVCGFVCRLCKKFFYGEAEARHSHCRTHTHFQNLQQHRAQTGNRDKEEKEETSGSPDQHHVT</sequence>
<dbReference type="InterPro" id="IPR036236">
    <property type="entry name" value="Znf_C2H2_sf"/>
</dbReference>
<dbReference type="Gene3D" id="3.30.160.60">
    <property type="entry name" value="Classic Zinc Finger"/>
    <property type="match status" value="2"/>
</dbReference>
<feature type="compositionally biased region" description="Basic and acidic residues" evidence="4">
    <location>
        <begin position="391"/>
        <end position="410"/>
    </location>
</feature>
<evidence type="ECO:0000256" key="4">
    <source>
        <dbReference type="SAM" id="MobiDB-lite"/>
    </source>
</evidence>
<dbReference type="SMART" id="SM00451">
    <property type="entry name" value="ZnF_U1"/>
    <property type="match status" value="3"/>
</dbReference>
<dbReference type="InterPro" id="IPR056345">
    <property type="entry name" value="Znf-C2H2_CIZ1"/>
</dbReference>
<dbReference type="Proteomes" id="UP000646548">
    <property type="component" value="Unassembled WGS sequence"/>
</dbReference>
<organism evidence="6 7">
    <name type="scientific">Oryzias melastigma</name>
    <name type="common">Marine medaka</name>
    <dbReference type="NCBI Taxonomy" id="30732"/>
    <lineage>
        <taxon>Eukaryota</taxon>
        <taxon>Metazoa</taxon>
        <taxon>Chordata</taxon>
        <taxon>Craniata</taxon>
        <taxon>Vertebrata</taxon>
        <taxon>Euteleostomi</taxon>
        <taxon>Actinopterygii</taxon>
        <taxon>Neopterygii</taxon>
        <taxon>Teleostei</taxon>
        <taxon>Neoteleostei</taxon>
        <taxon>Acanthomorphata</taxon>
        <taxon>Ovalentaria</taxon>
        <taxon>Atherinomorphae</taxon>
        <taxon>Beloniformes</taxon>
        <taxon>Adrianichthyidae</taxon>
        <taxon>Oryziinae</taxon>
        <taxon>Oryzias</taxon>
    </lineage>
</organism>
<dbReference type="PANTHER" id="PTHR15491">
    <property type="match status" value="1"/>
</dbReference>
<dbReference type="PANTHER" id="PTHR15491:SF12">
    <property type="entry name" value="CDKN1A INTERACTING ZINC FINGER PROTEIN 1B ISOFORM X1-RELATED"/>
    <property type="match status" value="1"/>
</dbReference>
<dbReference type="SMART" id="SM00355">
    <property type="entry name" value="ZnF_C2H2"/>
    <property type="match status" value="3"/>
</dbReference>
<feature type="compositionally biased region" description="Low complexity" evidence="4">
    <location>
        <begin position="30"/>
        <end position="50"/>
    </location>
</feature>